<organism evidence="3 4">
    <name type="scientific">Umezakia ovalisporum FSS-62</name>
    <dbReference type="NCBI Taxonomy" id="2971776"/>
    <lineage>
        <taxon>Bacteria</taxon>
        <taxon>Bacillati</taxon>
        <taxon>Cyanobacteriota</taxon>
        <taxon>Cyanophyceae</taxon>
        <taxon>Nostocales</taxon>
        <taxon>Nodulariaceae</taxon>
        <taxon>Umezakia</taxon>
    </lineage>
</organism>
<accession>A0AA43H090</accession>
<keyword evidence="1" id="KW-0472">Membrane</keyword>
<sequence length="659" mass="72684">MISSQRIIYCLNPDCTNPINPVGETVCASCQTLLVHRFLWATGSLAASIPPGSVVLDRYEVITPQVWLDTQPGLPPLVSKKLPNIVMPYLRLYQKRLHLPAAYGFVYTTEENVDDILLLENVPVDQTGNLYPAIGEAWEPATTVRQVYWLWQILQLWQPLLELGVAHSLLVPDNLRSQGWCVRLLELHQTPDAEKASLADLGQCWQLWVRSVNTAVSQKLENILQQMCSTEAKLETISTQLNALLLSTAAELPLTLQVAGATDIGRELRYNKDNCYPITASDLDDPILPGLAIVCDGIGGHQAGEVASQLAVQSLKLQIPAFLTEVAEQTQLVAPNLLQQQLEACLRVVNNVICACNDEQKRQGKERMATTLVMAVQVPQRVTTTCGWQSDNAHELYLAHIGDSRAYWITRDYCQLLTLDDVVATREVCSARSLSRPALERIDATALTQALGTKDAEFLDIVIQRLVIEEDGVLLLCSDGLSDNNWVEKSWQDYVIPVLTGEISVADTVNHWINFANEKNGHDSAAVVMTLCRVSTRDLLPVTPSSSSEFSEEIIITEEVQAPKELETPAGKSSWGESSPVLLDVDLTPDHLPHSPVPTPVKQPSGFHPLFLMAGLLLVLMGGSSVGLFAWWQLNPPGFQQICRQLPHSIKSICPNQGN</sequence>
<dbReference type="SUPFAM" id="SSF81606">
    <property type="entry name" value="PP2C-like"/>
    <property type="match status" value="1"/>
</dbReference>
<gene>
    <name evidence="3" type="ORF">NWP23_13580</name>
</gene>
<reference evidence="3 4" key="1">
    <citation type="journal article" date="2023" name="J. Phycol.">
        <title>Chrysosporum ovalisporum is synonymous with the true-branching cyanobacterium Umezakia natans (Nostocales/Aphanizomenonaceae).</title>
        <authorList>
            <person name="McGregor G.B."/>
            <person name="Sendall B.C."/>
            <person name="Niiyama Y."/>
            <person name="Tuji A."/>
            <person name="Willis A."/>
        </authorList>
    </citation>
    <scope>NUCLEOTIDE SEQUENCE [LARGE SCALE GENOMIC DNA]</scope>
    <source>
        <strain evidence="3 4">FSS-62</strain>
    </source>
</reference>
<evidence type="ECO:0000256" key="1">
    <source>
        <dbReference type="SAM" id="Phobius"/>
    </source>
</evidence>
<dbReference type="InterPro" id="IPR001932">
    <property type="entry name" value="PPM-type_phosphatase-like_dom"/>
</dbReference>
<dbReference type="RefSeq" id="WP_280657236.1">
    <property type="nucleotide sequence ID" value="NZ_JANQDL010000095.1"/>
</dbReference>
<dbReference type="NCBIfam" id="NF045510">
    <property type="entry name" value="4Cys_prefix_kin"/>
    <property type="match status" value="1"/>
</dbReference>
<proteinExistence type="predicted"/>
<dbReference type="AlphaFoldDB" id="A0AA43H090"/>
<name>A0AA43H090_9CYAN</name>
<dbReference type="SMART" id="SM00332">
    <property type="entry name" value="PP2Cc"/>
    <property type="match status" value="1"/>
</dbReference>
<protein>
    <submittedName>
        <fullName evidence="3">Protein phosphatase 2C domain-containing protein</fullName>
    </submittedName>
</protein>
<keyword evidence="1" id="KW-1133">Transmembrane helix</keyword>
<dbReference type="Pfam" id="PF13672">
    <property type="entry name" value="PP2C_2"/>
    <property type="match status" value="1"/>
</dbReference>
<dbReference type="InterPro" id="IPR036457">
    <property type="entry name" value="PPM-type-like_dom_sf"/>
</dbReference>
<comment type="caution">
    <text evidence="3">The sequence shown here is derived from an EMBL/GenBank/DDBJ whole genome shotgun (WGS) entry which is preliminary data.</text>
</comment>
<feature type="transmembrane region" description="Helical" evidence="1">
    <location>
        <begin position="610"/>
        <end position="632"/>
    </location>
</feature>
<dbReference type="EMBL" id="JANQDL010000095">
    <property type="protein sequence ID" value="MDH6064764.1"/>
    <property type="molecule type" value="Genomic_DNA"/>
</dbReference>
<dbReference type="CDD" id="cd00143">
    <property type="entry name" value="PP2Cc"/>
    <property type="match status" value="1"/>
</dbReference>
<evidence type="ECO:0000313" key="4">
    <source>
        <dbReference type="Proteomes" id="UP001159370"/>
    </source>
</evidence>
<dbReference type="Gene3D" id="3.60.40.10">
    <property type="entry name" value="PPM-type phosphatase domain"/>
    <property type="match status" value="1"/>
</dbReference>
<evidence type="ECO:0000313" key="3">
    <source>
        <dbReference type="EMBL" id="MDH6064764.1"/>
    </source>
</evidence>
<evidence type="ECO:0000259" key="2">
    <source>
        <dbReference type="PROSITE" id="PS51746"/>
    </source>
</evidence>
<keyword evidence="1" id="KW-0812">Transmembrane</keyword>
<dbReference type="Proteomes" id="UP001159370">
    <property type="component" value="Unassembled WGS sequence"/>
</dbReference>
<dbReference type="SMART" id="SM00331">
    <property type="entry name" value="PP2C_SIG"/>
    <property type="match status" value="1"/>
</dbReference>
<dbReference type="PROSITE" id="PS51746">
    <property type="entry name" value="PPM_2"/>
    <property type="match status" value="1"/>
</dbReference>
<feature type="domain" description="PPM-type phosphatase" evidence="2">
    <location>
        <begin position="257"/>
        <end position="531"/>
    </location>
</feature>